<accession>A0A256JIM3</accession>
<comment type="caution">
    <text evidence="1">The sequence shown here is derived from an EMBL/GenBank/DDBJ whole genome shotgun (WGS) entry which is preliminary data.</text>
</comment>
<reference evidence="1 2" key="1">
    <citation type="journal article" date="2014" name="Front. Microbiol.">
        <title>Population and genomic analysis of the genus Halorubrum.</title>
        <authorList>
            <person name="Fullmer M.S."/>
            <person name="Soucy S.M."/>
            <person name="Swithers K.S."/>
            <person name="Makkay A.M."/>
            <person name="Wheeler R."/>
            <person name="Ventosa A."/>
            <person name="Gogarten J.P."/>
            <person name="Papke R.T."/>
        </authorList>
    </citation>
    <scope>NUCLEOTIDE SEQUENCE [LARGE SCALE GENOMIC DNA]</scope>
    <source>
        <strain evidence="1 2">G37</strain>
    </source>
</reference>
<dbReference type="AlphaFoldDB" id="A0A256JIM3"/>
<sequence length="69" mass="7485">MFLKIFREGFKFGLESFDVGFFLIFGRSMTDTFCSADKPECVGVPFVGCLLASEPVSVALDDDASSCAD</sequence>
<protein>
    <submittedName>
        <fullName evidence="1">Uncharacterized protein</fullName>
    </submittedName>
</protein>
<dbReference type="Proteomes" id="UP000216758">
    <property type="component" value="Unassembled WGS sequence"/>
</dbReference>
<organism evidence="1 2">
    <name type="scientific">Halorubrum ezzemoulense</name>
    <name type="common">Halorubrum chaoviator</name>
    <dbReference type="NCBI Taxonomy" id="337243"/>
    <lineage>
        <taxon>Archaea</taxon>
        <taxon>Methanobacteriati</taxon>
        <taxon>Methanobacteriota</taxon>
        <taxon>Stenosarchaea group</taxon>
        <taxon>Halobacteria</taxon>
        <taxon>Halobacteriales</taxon>
        <taxon>Haloferacaceae</taxon>
        <taxon>Halorubrum</taxon>
    </lineage>
</organism>
<name>A0A256JIM3_HALEZ</name>
<evidence type="ECO:0000313" key="2">
    <source>
        <dbReference type="Proteomes" id="UP000216758"/>
    </source>
</evidence>
<proteinExistence type="predicted"/>
<dbReference type="EMBL" id="NHPB01000092">
    <property type="protein sequence ID" value="OYR68396.1"/>
    <property type="molecule type" value="Genomic_DNA"/>
</dbReference>
<gene>
    <name evidence="1" type="ORF">DJ78_13540</name>
</gene>
<evidence type="ECO:0000313" key="1">
    <source>
        <dbReference type="EMBL" id="OYR68396.1"/>
    </source>
</evidence>